<dbReference type="FunFam" id="3.40.605.10:FF:000050">
    <property type="entry name" value="Aldehyde dehydrogenase, mitochondrial"/>
    <property type="match status" value="1"/>
</dbReference>
<feature type="active site" evidence="4">
    <location>
        <position position="257"/>
    </location>
</feature>
<dbReference type="EC" id="1.2.1.3" evidence="3"/>
<evidence type="ECO:0000256" key="4">
    <source>
        <dbReference type="PROSITE-ProRule" id="PRU10007"/>
    </source>
</evidence>
<evidence type="ECO:0000256" key="1">
    <source>
        <dbReference type="ARBA" id="ARBA00009986"/>
    </source>
</evidence>
<dbReference type="Gene3D" id="3.40.309.10">
    <property type="entry name" value="Aldehyde Dehydrogenase, Chain A, domain 2"/>
    <property type="match status" value="1"/>
</dbReference>
<dbReference type="InterPro" id="IPR016163">
    <property type="entry name" value="Ald_DH_C"/>
</dbReference>
<dbReference type="RefSeq" id="XP_007692279.1">
    <property type="nucleotide sequence ID" value="XM_007694089.1"/>
</dbReference>
<dbReference type="HOGENOM" id="CLU_005391_0_1_1"/>
<dbReference type="GO" id="GO:0046394">
    <property type="term" value="P:carboxylic acid biosynthetic process"/>
    <property type="evidence" value="ECO:0007669"/>
    <property type="project" value="UniProtKB-ARBA"/>
</dbReference>
<reference evidence="7 8" key="1">
    <citation type="journal article" date="2013" name="PLoS Genet.">
        <title>Comparative genome structure, secondary metabolite, and effector coding capacity across Cochliobolus pathogens.</title>
        <authorList>
            <person name="Condon B.J."/>
            <person name="Leng Y."/>
            <person name="Wu D."/>
            <person name="Bushley K.E."/>
            <person name="Ohm R.A."/>
            <person name="Otillar R."/>
            <person name="Martin J."/>
            <person name="Schackwitz W."/>
            <person name="Grimwood J."/>
            <person name="MohdZainudin N."/>
            <person name="Xue C."/>
            <person name="Wang R."/>
            <person name="Manning V.A."/>
            <person name="Dhillon B."/>
            <person name="Tu Z.J."/>
            <person name="Steffenson B.J."/>
            <person name="Salamov A."/>
            <person name="Sun H."/>
            <person name="Lowry S."/>
            <person name="LaButti K."/>
            <person name="Han J."/>
            <person name="Copeland A."/>
            <person name="Lindquist E."/>
            <person name="Barry K."/>
            <person name="Schmutz J."/>
            <person name="Baker S.E."/>
            <person name="Ciuffetti L.M."/>
            <person name="Grigoriev I.V."/>
            <person name="Zhong S."/>
            <person name="Turgeon B.G."/>
        </authorList>
    </citation>
    <scope>NUCLEOTIDE SEQUENCE [LARGE SCALE GENOMIC DNA]</scope>
    <source>
        <strain evidence="7 8">ATCC 44560</strain>
    </source>
</reference>
<dbReference type="KEGG" id="bor:COCMIDRAFT_29981"/>
<evidence type="ECO:0000256" key="2">
    <source>
        <dbReference type="ARBA" id="ARBA00023002"/>
    </source>
</evidence>
<dbReference type="FunFam" id="3.40.309.10:FF:000012">
    <property type="entry name" value="Betaine aldehyde dehydrogenase"/>
    <property type="match status" value="1"/>
</dbReference>
<proteinExistence type="inferred from homology"/>
<accession>W6YPA0</accession>
<dbReference type="Proteomes" id="UP000054032">
    <property type="component" value="Unassembled WGS sequence"/>
</dbReference>
<dbReference type="PROSITE" id="PS00687">
    <property type="entry name" value="ALDEHYDE_DEHYDR_GLU"/>
    <property type="match status" value="1"/>
</dbReference>
<organism evidence="7 8">
    <name type="scientific">Bipolaris oryzae ATCC 44560</name>
    <dbReference type="NCBI Taxonomy" id="930090"/>
    <lineage>
        <taxon>Eukaryota</taxon>
        <taxon>Fungi</taxon>
        <taxon>Dikarya</taxon>
        <taxon>Ascomycota</taxon>
        <taxon>Pezizomycotina</taxon>
        <taxon>Dothideomycetes</taxon>
        <taxon>Pleosporomycetidae</taxon>
        <taxon>Pleosporales</taxon>
        <taxon>Pleosporineae</taxon>
        <taxon>Pleosporaceae</taxon>
        <taxon>Bipolaris</taxon>
    </lineage>
</organism>
<feature type="domain" description="Aldehyde dehydrogenase" evidence="6">
    <location>
        <begin position="34"/>
        <end position="483"/>
    </location>
</feature>
<name>W6YPA0_COCMI</name>
<evidence type="ECO:0000313" key="7">
    <source>
        <dbReference type="EMBL" id="EUC41182.1"/>
    </source>
</evidence>
<dbReference type="PANTHER" id="PTHR43720">
    <property type="entry name" value="2-AMINOMUCONIC SEMIALDEHYDE DEHYDROGENASE"/>
    <property type="match status" value="1"/>
</dbReference>
<keyword evidence="2 5" id="KW-0560">Oxidoreductase</keyword>
<dbReference type="OrthoDB" id="310895at2759"/>
<sequence>MAEPINLTAPNGVQWTQPTAAPGLFINNEFVAAKSRETLKTINPYDESVISEVAAARAAYKSSEWRDISAVERGSLLWKLGELCEQNAQILATIDAWDNGKPYQQALDEDVSETISVFRYYAGWADKVYGQTIETSKEKLAYTKHEPLGVCGQIIPWNFPIMMAAWKLGPALACGNTVVLKPAEQTPLSALFLASLIKKAGFPPGVVNTVNGDGRIAGAAHLPAHPGVDKIAFTGSTVTGRAIMRAAAGSLKNITLETGGKSPLLVFDDCDLEQAVRWSHMGVMGGMGQVCTSTSRLYVQDTIYERFLEAFKNHTKENTNIGSQFDANVNHGPQISKAAQDRIVNYIQIAKSEGAELIYGGDQANIPSKGYFVGPTAFANVTNDMKVVREEIFGPVVVIQSFKTEEEAIEKANDSDYGLGAAVFTKDIMRGHRVAGSIEAGMVWINSSQDSHFGVPFGGYKQSGIGRELGQYALSSYTQVKAVHVNLGTYL</sequence>
<evidence type="ECO:0000259" key="6">
    <source>
        <dbReference type="Pfam" id="PF00171"/>
    </source>
</evidence>
<evidence type="ECO:0000313" key="8">
    <source>
        <dbReference type="Proteomes" id="UP000054032"/>
    </source>
</evidence>
<dbReference type="STRING" id="930090.W6YPA0"/>
<dbReference type="SUPFAM" id="SSF53720">
    <property type="entry name" value="ALDH-like"/>
    <property type="match status" value="1"/>
</dbReference>
<dbReference type="eggNOG" id="KOG2450">
    <property type="taxonomic scope" value="Eukaryota"/>
</dbReference>
<evidence type="ECO:0000256" key="3">
    <source>
        <dbReference type="ARBA" id="ARBA00024226"/>
    </source>
</evidence>
<dbReference type="EMBL" id="KI964115">
    <property type="protein sequence ID" value="EUC41182.1"/>
    <property type="molecule type" value="Genomic_DNA"/>
</dbReference>
<dbReference type="FunFam" id="3.40.605.10:FF:000026">
    <property type="entry name" value="Aldehyde dehydrogenase, putative"/>
    <property type="match status" value="1"/>
</dbReference>
<dbReference type="Pfam" id="PF00171">
    <property type="entry name" value="Aldedh"/>
    <property type="match status" value="1"/>
</dbReference>
<dbReference type="InterPro" id="IPR029510">
    <property type="entry name" value="Ald_DH_CS_GLU"/>
</dbReference>
<dbReference type="GO" id="GO:0004029">
    <property type="term" value="F:aldehyde dehydrogenase (NAD+) activity"/>
    <property type="evidence" value="ECO:0007669"/>
    <property type="project" value="UniProtKB-EC"/>
</dbReference>
<dbReference type="GeneID" id="19121599"/>
<protein>
    <recommendedName>
        <fullName evidence="3">aldehyde dehydrogenase (NAD(+))</fullName>
        <ecNumber evidence="3">1.2.1.3</ecNumber>
    </recommendedName>
</protein>
<dbReference type="InterPro" id="IPR016162">
    <property type="entry name" value="Ald_DH_N"/>
</dbReference>
<dbReference type="InterPro" id="IPR016161">
    <property type="entry name" value="Ald_DH/histidinol_DH"/>
</dbReference>
<dbReference type="InterPro" id="IPR015590">
    <property type="entry name" value="Aldehyde_DH_dom"/>
</dbReference>
<comment type="similarity">
    <text evidence="1 5">Belongs to the aldehyde dehydrogenase family.</text>
</comment>
<dbReference type="Gene3D" id="3.40.605.10">
    <property type="entry name" value="Aldehyde Dehydrogenase, Chain A, domain 1"/>
    <property type="match status" value="1"/>
</dbReference>
<evidence type="ECO:0000256" key="5">
    <source>
        <dbReference type="RuleBase" id="RU003345"/>
    </source>
</evidence>
<dbReference type="GO" id="GO:0006598">
    <property type="term" value="P:polyamine catabolic process"/>
    <property type="evidence" value="ECO:0007669"/>
    <property type="project" value="TreeGrafter"/>
</dbReference>
<dbReference type="PANTHER" id="PTHR43720:SF3">
    <property type="entry name" value="ALDEHYDE DEHYDROGENASE ALDH (AFU_ORTHOLOGUE AFUA_8G02310)-RELATED"/>
    <property type="match status" value="1"/>
</dbReference>
<dbReference type="AlphaFoldDB" id="W6YPA0"/>
<gene>
    <name evidence="7" type="ORF">COCMIDRAFT_29981</name>
</gene>
<keyword evidence="8" id="KW-1185">Reference proteome</keyword>